<dbReference type="InterPro" id="IPR013098">
    <property type="entry name" value="Ig_I-set"/>
</dbReference>
<evidence type="ECO:0000259" key="2">
    <source>
        <dbReference type="PROSITE" id="PS50835"/>
    </source>
</evidence>
<dbReference type="CDD" id="cd00099">
    <property type="entry name" value="IgV"/>
    <property type="match status" value="1"/>
</dbReference>
<accession>A0A8B7PE22</accession>
<proteinExistence type="predicted"/>
<dbReference type="InterPro" id="IPR003599">
    <property type="entry name" value="Ig_sub"/>
</dbReference>
<keyword evidence="1" id="KW-0732">Signal</keyword>
<dbReference type="OrthoDB" id="6354602at2759"/>
<dbReference type="Proteomes" id="UP000694843">
    <property type="component" value="Unplaced"/>
</dbReference>
<dbReference type="RefSeq" id="XP_018024255.1">
    <property type="nucleotide sequence ID" value="XM_018168766.2"/>
</dbReference>
<evidence type="ECO:0000313" key="3">
    <source>
        <dbReference type="Proteomes" id="UP000694843"/>
    </source>
</evidence>
<dbReference type="InterPro" id="IPR013106">
    <property type="entry name" value="Ig_V-set"/>
</dbReference>
<protein>
    <submittedName>
        <fullName evidence="4">Neural cell adhesion molecule 2</fullName>
    </submittedName>
</protein>
<feature type="domain" description="Ig-like" evidence="2">
    <location>
        <begin position="51"/>
        <end position="150"/>
    </location>
</feature>
<dbReference type="Pfam" id="PF07679">
    <property type="entry name" value="I-set"/>
    <property type="match status" value="2"/>
</dbReference>
<dbReference type="KEGG" id="hazt:108680012"/>
<dbReference type="InterPro" id="IPR007110">
    <property type="entry name" value="Ig-like_dom"/>
</dbReference>
<dbReference type="SMART" id="SM00409">
    <property type="entry name" value="IG"/>
    <property type="match status" value="2"/>
</dbReference>
<name>A0A8B7PE22_HYAAZ</name>
<dbReference type="SMART" id="SM00408">
    <property type="entry name" value="IGc2"/>
    <property type="match status" value="2"/>
</dbReference>
<dbReference type="SUPFAM" id="SSF48726">
    <property type="entry name" value="Immunoglobulin"/>
    <property type="match status" value="2"/>
</dbReference>
<dbReference type="InterPro" id="IPR013783">
    <property type="entry name" value="Ig-like_fold"/>
</dbReference>
<dbReference type="GO" id="GO:0050808">
    <property type="term" value="P:synapse organization"/>
    <property type="evidence" value="ECO:0007669"/>
    <property type="project" value="TreeGrafter"/>
</dbReference>
<keyword evidence="3" id="KW-1185">Reference proteome</keyword>
<dbReference type="PROSITE" id="PS50835">
    <property type="entry name" value="IG_LIKE"/>
    <property type="match status" value="2"/>
</dbReference>
<gene>
    <name evidence="4" type="primary">LOC108680012</name>
</gene>
<dbReference type="InterPro" id="IPR037448">
    <property type="entry name" value="Zig-8"/>
</dbReference>
<evidence type="ECO:0000313" key="4">
    <source>
        <dbReference type="RefSeq" id="XP_018024255.1"/>
    </source>
</evidence>
<dbReference type="InterPro" id="IPR036179">
    <property type="entry name" value="Ig-like_dom_sf"/>
</dbReference>
<feature type="domain" description="Ig-like" evidence="2">
    <location>
        <begin position="156"/>
        <end position="255"/>
    </location>
</feature>
<dbReference type="PANTHER" id="PTHR23279">
    <property type="entry name" value="DEFECTIVE PROBOSCIS EXTENSION RESPONSE DPR -RELATED"/>
    <property type="match status" value="1"/>
</dbReference>
<dbReference type="Gene3D" id="2.60.40.10">
    <property type="entry name" value="Immunoglobulins"/>
    <property type="match status" value="2"/>
</dbReference>
<dbReference type="AlphaFoldDB" id="A0A8B7PE22"/>
<sequence length="301" mass="33971">MAWPSLCSRRLTTTNSYALLMLVLLLQKAGKGFSKAETEPANTSVAALDQPRFSHDQLTVNISVQRGSSVHLHCKVTGLRDQSVSWYRRKGSEIHLITWGFQTYHNDDRFSLTYDHPQDWRLRIKYVQDRDEGTYECQVSTYPPLTRTIHLHVVVPAIQILDDRGEVLTEKFYNSGSTIELQCVVANVPTASSLQLAWYHGENRLNYDARRGGVSVKTELRGTLAKSWLRVGDAKTEDSGIYYCNVTELSATSVTIHVVAEKYPAAMQGAWSPTTDRGVPWLVTTVLALLWFSVCNSCRDR</sequence>
<feature type="signal peptide" evidence="1">
    <location>
        <begin position="1"/>
        <end position="34"/>
    </location>
</feature>
<dbReference type="SMART" id="SM00406">
    <property type="entry name" value="IGv"/>
    <property type="match status" value="2"/>
</dbReference>
<dbReference type="OMA" id="THDPYPF"/>
<dbReference type="GO" id="GO:0032589">
    <property type="term" value="C:neuron projection membrane"/>
    <property type="evidence" value="ECO:0007669"/>
    <property type="project" value="TreeGrafter"/>
</dbReference>
<dbReference type="GeneID" id="108680012"/>
<feature type="chain" id="PRO_5034034659" evidence="1">
    <location>
        <begin position="35"/>
        <end position="301"/>
    </location>
</feature>
<dbReference type="PANTHER" id="PTHR23279:SF3">
    <property type="entry name" value="DEFECTIVE PROBOSCIS EXTENSION RESPONSE 18"/>
    <property type="match status" value="1"/>
</dbReference>
<evidence type="ECO:0000256" key="1">
    <source>
        <dbReference type="SAM" id="SignalP"/>
    </source>
</evidence>
<reference evidence="4" key="1">
    <citation type="submission" date="2025-08" db="UniProtKB">
        <authorList>
            <consortium name="RefSeq"/>
        </authorList>
    </citation>
    <scope>IDENTIFICATION</scope>
    <source>
        <tissue evidence="4">Whole organism</tissue>
    </source>
</reference>
<dbReference type="InterPro" id="IPR003598">
    <property type="entry name" value="Ig_sub2"/>
</dbReference>
<organism evidence="3 4">
    <name type="scientific">Hyalella azteca</name>
    <name type="common">Amphipod</name>
    <dbReference type="NCBI Taxonomy" id="294128"/>
    <lineage>
        <taxon>Eukaryota</taxon>
        <taxon>Metazoa</taxon>
        <taxon>Ecdysozoa</taxon>
        <taxon>Arthropoda</taxon>
        <taxon>Crustacea</taxon>
        <taxon>Multicrustacea</taxon>
        <taxon>Malacostraca</taxon>
        <taxon>Eumalacostraca</taxon>
        <taxon>Peracarida</taxon>
        <taxon>Amphipoda</taxon>
        <taxon>Senticaudata</taxon>
        <taxon>Talitrida</taxon>
        <taxon>Talitroidea</taxon>
        <taxon>Hyalellidae</taxon>
        <taxon>Hyalella</taxon>
    </lineage>
</organism>